<evidence type="ECO:0000256" key="5">
    <source>
        <dbReference type="ARBA" id="ARBA00022496"/>
    </source>
</evidence>
<keyword evidence="13 14" id="KW-0998">Cell outer membrane</keyword>
<dbReference type="GO" id="GO:0015891">
    <property type="term" value="P:siderophore transport"/>
    <property type="evidence" value="ECO:0007669"/>
    <property type="project" value="InterPro"/>
</dbReference>
<evidence type="ECO:0000256" key="13">
    <source>
        <dbReference type="ARBA" id="ARBA00023237"/>
    </source>
</evidence>
<keyword evidence="7 16" id="KW-0732">Signal</keyword>
<evidence type="ECO:0000313" key="18">
    <source>
        <dbReference type="EMBL" id="KQB51568.1"/>
    </source>
</evidence>
<keyword evidence="8" id="KW-0408">Iron</keyword>
<evidence type="ECO:0000256" key="1">
    <source>
        <dbReference type="ARBA" id="ARBA00004571"/>
    </source>
</evidence>
<dbReference type="EMBL" id="LLWH01000233">
    <property type="protein sequence ID" value="KQB51568.1"/>
    <property type="molecule type" value="Genomic_DNA"/>
</dbReference>
<dbReference type="PROSITE" id="PS52016">
    <property type="entry name" value="TONB_DEPENDENT_REC_3"/>
    <property type="match status" value="1"/>
</dbReference>
<comment type="subcellular location">
    <subcellularLocation>
        <location evidence="1 14">Cell outer membrane</location>
        <topology evidence="1 14">Multi-pass membrane protein</topology>
    </subcellularLocation>
</comment>
<feature type="signal peptide" evidence="16">
    <location>
        <begin position="1"/>
        <end position="33"/>
    </location>
</feature>
<dbReference type="GO" id="GO:0015344">
    <property type="term" value="F:siderophore uptake transmembrane transporter activity"/>
    <property type="evidence" value="ECO:0007669"/>
    <property type="project" value="TreeGrafter"/>
</dbReference>
<evidence type="ECO:0000256" key="12">
    <source>
        <dbReference type="ARBA" id="ARBA00023170"/>
    </source>
</evidence>
<evidence type="ECO:0000259" key="17">
    <source>
        <dbReference type="SMART" id="SM00965"/>
    </source>
</evidence>
<dbReference type="Gene3D" id="2.40.170.20">
    <property type="entry name" value="TonB-dependent receptor, beta-barrel domain"/>
    <property type="match status" value="1"/>
</dbReference>
<evidence type="ECO:0000256" key="6">
    <source>
        <dbReference type="ARBA" id="ARBA00022692"/>
    </source>
</evidence>
<dbReference type="STRING" id="1563157.AQS70_17645"/>
<dbReference type="GO" id="GO:0009279">
    <property type="term" value="C:cell outer membrane"/>
    <property type="evidence" value="ECO:0007669"/>
    <property type="project" value="UniProtKB-SubCell"/>
</dbReference>
<evidence type="ECO:0000256" key="3">
    <source>
        <dbReference type="ARBA" id="ARBA00022448"/>
    </source>
</evidence>
<dbReference type="Gene3D" id="3.55.50.30">
    <property type="match status" value="1"/>
</dbReference>
<feature type="domain" description="Secretin/TonB short N-terminal" evidence="17">
    <location>
        <begin position="58"/>
        <end position="109"/>
    </location>
</feature>
<comment type="caution">
    <text evidence="18">The sequence shown here is derived from an EMBL/GenBank/DDBJ whole genome shotgun (WGS) entry which is preliminary data.</text>
</comment>
<evidence type="ECO:0000256" key="16">
    <source>
        <dbReference type="SAM" id="SignalP"/>
    </source>
</evidence>
<dbReference type="FunFam" id="2.170.130.10:FF:000010">
    <property type="entry name" value="Ferripyoverdine receptor"/>
    <property type="match status" value="1"/>
</dbReference>
<feature type="chain" id="PRO_5006186633" evidence="16">
    <location>
        <begin position="34"/>
        <end position="803"/>
    </location>
</feature>
<dbReference type="InterPro" id="IPR012910">
    <property type="entry name" value="Plug_dom"/>
</dbReference>
<gene>
    <name evidence="18" type="ORF">AQS70_17645</name>
</gene>
<evidence type="ECO:0000313" key="19">
    <source>
        <dbReference type="Proteomes" id="UP000050342"/>
    </source>
</evidence>
<evidence type="ECO:0000256" key="10">
    <source>
        <dbReference type="ARBA" id="ARBA00023077"/>
    </source>
</evidence>
<keyword evidence="10 15" id="KW-0798">TonB box</keyword>
<protein>
    <submittedName>
        <fullName evidence="18">Ligand-gated channel protein</fullName>
    </submittedName>
</protein>
<dbReference type="SUPFAM" id="SSF56935">
    <property type="entry name" value="Porins"/>
    <property type="match status" value="1"/>
</dbReference>
<keyword evidence="12" id="KW-0675">Receptor</keyword>
<keyword evidence="19" id="KW-1185">Reference proteome</keyword>
<dbReference type="Pfam" id="PF00593">
    <property type="entry name" value="TonB_dep_Rec_b-barrel"/>
    <property type="match status" value="1"/>
</dbReference>
<keyword evidence="11 14" id="KW-0472">Membrane</keyword>
<dbReference type="SMART" id="SM00965">
    <property type="entry name" value="STN"/>
    <property type="match status" value="1"/>
</dbReference>
<dbReference type="AlphaFoldDB" id="A0A0Q0XN97"/>
<dbReference type="GO" id="GO:0038023">
    <property type="term" value="F:signaling receptor activity"/>
    <property type="evidence" value="ECO:0007669"/>
    <property type="project" value="InterPro"/>
</dbReference>
<evidence type="ECO:0000256" key="14">
    <source>
        <dbReference type="PROSITE-ProRule" id="PRU01360"/>
    </source>
</evidence>
<dbReference type="InterPro" id="IPR039426">
    <property type="entry name" value="TonB-dep_rcpt-like"/>
</dbReference>
<dbReference type="RefSeq" id="WP_055104925.1">
    <property type="nucleotide sequence ID" value="NZ_LLWH01000233.1"/>
</dbReference>
<proteinExistence type="inferred from homology"/>
<dbReference type="PANTHER" id="PTHR32552">
    <property type="entry name" value="FERRICHROME IRON RECEPTOR-RELATED"/>
    <property type="match status" value="1"/>
</dbReference>
<keyword evidence="6 14" id="KW-0812">Transmembrane</keyword>
<dbReference type="NCBIfam" id="TIGR01783">
    <property type="entry name" value="TonB-siderophor"/>
    <property type="match status" value="1"/>
</dbReference>
<evidence type="ECO:0000256" key="8">
    <source>
        <dbReference type="ARBA" id="ARBA00023004"/>
    </source>
</evidence>
<evidence type="ECO:0000256" key="9">
    <source>
        <dbReference type="ARBA" id="ARBA00023065"/>
    </source>
</evidence>
<keyword evidence="9" id="KW-0406">Ion transport</keyword>
<reference evidence="18 19" key="1">
    <citation type="submission" date="2015-10" db="EMBL/GenBank/DDBJ databases">
        <title>Pseudomonas helleri sp. nov. and Pseudomonas weihenstephanensis sp. nov., isolated from raw cows milk.</title>
        <authorList>
            <person name="Von Neubeck M."/>
            <person name="Huptas C."/>
            <person name="Wenning M."/>
            <person name="Scherer S."/>
        </authorList>
    </citation>
    <scope>NUCLEOTIDE SEQUENCE [LARGE SCALE GENOMIC DNA]</scope>
    <source>
        <strain evidence="18 19">BSTT44</strain>
    </source>
</reference>
<dbReference type="InterPro" id="IPR011662">
    <property type="entry name" value="Secretin/TonB_short_N"/>
</dbReference>
<dbReference type="Proteomes" id="UP000050342">
    <property type="component" value="Unassembled WGS sequence"/>
</dbReference>
<dbReference type="InterPro" id="IPR010105">
    <property type="entry name" value="TonB_sidphr_rcpt"/>
</dbReference>
<organism evidence="18 19">
    <name type="scientific">Pseudomonas endophytica</name>
    <dbReference type="NCBI Taxonomy" id="1563157"/>
    <lineage>
        <taxon>Bacteria</taxon>
        <taxon>Pseudomonadati</taxon>
        <taxon>Pseudomonadota</taxon>
        <taxon>Gammaproteobacteria</taxon>
        <taxon>Pseudomonadales</taxon>
        <taxon>Pseudomonadaceae</taxon>
        <taxon>Pseudomonas</taxon>
    </lineage>
</organism>
<dbReference type="Gene3D" id="2.170.130.10">
    <property type="entry name" value="TonB-dependent receptor, plug domain"/>
    <property type="match status" value="1"/>
</dbReference>
<evidence type="ECO:0000256" key="4">
    <source>
        <dbReference type="ARBA" id="ARBA00022452"/>
    </source>
</evidence>
<sequence>MSACISSPPFSLRSVALAFSLSGSLLANSAAWAEPVSYTISAGSLTHAINTFAATSGVTVNFSREETAGLNTAGLQGHYEPEQGLALLLQGSGLKFQQVGDKHYVLARPHTSDSMELTATTVSGMGLGATTEGTDSYATGSANTATGLRLSARETPQSISVVTRQLIEDLNLNDVTQVLEQTPGVVVESMGPAGSDSNHIYVRGFEISNIQVDGVNRPNTYGFSDELADTVTYDRIEVVRGATGLMSGTGDPGATVNLIRKKPTLETKRTLTLKAGSWDDYRTELDVSGKLSESGNVRGRFVASSSDSRSYVDRQTLERQVAYGVLEWDVTDDTMLTVGAEYQDMDNKGAGNHGFPMFTSDGGHFSPSRSFNSGADWGYHKRRAKTLFTTLEHELDNGWHLKFNAEHSRRSYDDAFATAASGTVKPDGSGISTWTGRWSGEPRQTTFDVSATGPFELFTREHQLYLGASHSKSYYRNDGYPLWSFQDIDNIYTWDGSLAIPDAIYTKSSRDALDEKQDGLVASVRWSLADDLSLITGARVIDWRRDEAATTLSTGDIKRTSRSENGIVTPYFGLVYDIDDNWSAYASYTTIFQPQNNKDVNGSYLDPKEGVNYEMGIKSEFWDKRLTAALSVFEVHQDNLAVADGNQLAPDGNQAYRAESGTKTRGFEMEMAGEILPDWQVLASYTYAEVKDSDDKRLMTEVPRDTVKLFTSYRLGSLPQLKVGGGVRWQGTEYYKGAGPNNETFSQGAYSVVDLMAQYAFTPQTSVSLNLNNVLDKSYYTAIGARGWYGTPRSATATLVYAF</sequence>
<comment type="similarity">
    <text evidence="2 14 15">Belongs to the TonB-dependent receptor family.</text>
</comment>
<dbReference type="InterPro" id="IPR037066">
    <property type="entry name" value="Plug_dom_sf"/>
</dbReference>
<accession>A0A0Q0XN97</accession>
<keyword evidence="4 14" id="KW-1134">Transmembrane beta strand</keyword>
<dbReference type="InterPro" id="IPR036942">
    <property type="entry name" value="Beta-barrel_TonB_sf"/>
</dbReference>
<dbReference type="OrthoDB" id="8663017at2"/>
<evidence type="ECO:0000256" key="7">
    <source>
        <dbReference type="ARBA" id="ARBA00022729"/>
    </source>
</evidence>
<keyword evidence="3 14" id="KW-0813">Transport</keyword>
<dbReference type="Pfam" id="PF07715">
    <property type="entry name" value="Plug"/>
    <property type="match status" value="1"/>
</dbReference>
<dbReference type="CDD" id="cd01347">
    <property type="entry name" value="ligand_gated_channel"/>
    <property type="match status" value="1"/>
</dbReference>
<evidence type="ECO:0000256" key="2">
    <source>
        <dbReference type="ARBA" id="ARBA00009810"/>
    </source>
</evidence>
<evidence type="ECO:0000256" key="11">
    <source>
        <dbReference type="ARBA" id="ARBA00023136"/>
    </source>
</evidence>
<name>A0A0Q0XN97_9PSED</name>
<keyword evidence="5" id="KW-0410">Iron transport</keyword>
<dbReference type="Pfam" id="PF07660">
    <property type="entry name" value="STN"/>
    <property type="match status" value="1"/>
</dbReference>
<dbReference type="PANTHER" id="PTHR32552:SF74">
    <property type="entry name" value="HYDROXAMATE SIDEROPHORE RECEPTOR FHUE"/>
    <property type="match status" value="1"/>
</dbReference>
<evidence type="ECO:0000256" key="15">
    <source>
        <dbReference type="RuleBase" id="RU003357"/>
    </source>
</evidence>
<dbReference type="InterPro" id="IPR000531">
    <property type="entry name" value="Beta-barrel_TonB"/>
</dbReference>